<dbReference type="STRING" id="1280837.A0A316VLR1"/>
<dbReference type="PROSITE" id="PS00455">
    <property type="entry name" value="AMP_BINDING"/>
    <property type="match status" value="1"/>
</dbReference>
<feature type="domain" description="AMP-binding enzyme C-terminal" evidence="2">
    <location>
        <begin position="607"/>
        <end position="693"/>
    </location>
</feature>
<protein>
    <submittedName>
        <fullName evidence="3">Acetyl-CoA synthetase-like protein</fullName>
    </submittedName>
</protein>
<dbReference type="Gene3D" id="3.30.300.30">
    <property type="match status" value="1"/>
</dbReference>
<dbReference type="PANTHER" id="PTHR43201">
    <property type="entry name" value="ACYL-COA SYNTHETASE"/>
    <property type="match status" value="1"/>
</dbReference>
<evidence type="ECO:0000313" key="4">
    <source>
        <dbReference type="Proteomes" id="UP000245771"/>
    </source>
</evidence>
<evidence type="ECO:0000313" key="3">
    <source>
        <dbReference type="EMBL" id="PWN37333.1"/>
    </source>
</evidence>
<reference evidence="3 4" key="1">
    <citation type="journal article" date="2018" name="Mol. Biol. Evol.">
        <title>Broad Genomic Sampling Reveals a Smut Pathogenic Ancestry of the Fungal Clade Ustilaginomycotina.</title>
        <authorList>
            <person name="Kijpornyongpan T."/>
            <person name="Mondo S.J."/>
            <person name="Barry K."/>
            <person name="Sandor L."/>
            <person name="Lee J."/>
            <person name="Lipzen A."/>
            <person name="Pangilinan J."/>
            <person name="LaButti K."/>
            <person name="Hainaut M."/>
            <person name="Henrissat B."/>
            <person name="Grigoriev I.V."/>
            <person name="Spatafora J.W."/>
            <person name="Aime M.C."/>
        </authorList>
    </citation>
    <scope>NUCLEOTIDE SEQUENCE [LARGE SCALE GENOMIC DNA]</scope>
    <source>
        <strain evidence="3 4">MCA 3882</strain>
    </source>
</reference>
<dbReference type="InterPro" id="IPR020845">
    <property type="entry name" value="AMP-binding_CS"/>
</dbReference>
<dbReference type="RefSeq" id="XP_025357635.1">
    <property type="nucleotide sequence ID" value="XM_025497137.1"/>
</dbReference>
<keyword evidence="4" id="KW-1185">Reference proteome</keyword>
<dbReference type="GO" id="GO:0006631">
    <property type="term" value="P:fatty acid metabolic process"/>
    <property type="evidence" value="ECO:0007669"/>
    <property type="project" value="TreeGrafter"/>
</dbReference>
<dbReference type="GO" id="GO:0031956">
    <property type="term" value="F:medium-chain fatty acid-CoA ligase activity"/>
    <property type="evidence" value="ECO:0007669"/>
    <property type="project" value="TreeGrafter"/>
</dbReference>
<dbReference type="AlphaFoldDB" id="A0A316VLR1"/>
<dbReference type="InterPro" id="IPR000873">
    <property type="entry name" value="AMP-dep_synth/lig_dom"/>
</dbReference>
<proteinExistence type="predicted"/>
<dbReference type="Pfam" id="PF00501">
    <property type="entry name" value="AMP-binding"/>
    <property type="match status" value="1"/>
</dbReference>
<dbReference type="InterPro" id="IPR042099">
    <property type="entry name" value="ANL_N_sf"/>
</dbReference>
<dbReference type="Pfam" id="PF13193">
    <property type="entry name" value="AMP-binding_C"/>
    <property type="match status" value="1"/>
</dbReference>
<organism evidence="3 4">
    <name type="scientific">Meira miltonrushii</name>
    <dbReference type="NCBI Taxonomy" id="1280837"/>
    <lineage>
        <taxon>Eukaryota</taxon>
        <taxon>Fungi</taxon>
        <taxon>Dikarya</taxon>
        <taxon>Basidiomycota</taxon>
        <taxon>Ustilaginomycotina</taxon>
        <taxon>Exobasidiomycetes</taxon>
        <taxon>Exobasidiales</taxon>
        <taxon>Brachybasidiaceae</taxon>
        <taxon>Meira</taxon>
    </lineage>
</organism>
<dbReference type="Gene3D" id="3.40.50.980">
    <property type="match status" value="1"/>
</dbReference>
<feature type="domain" description="AMP-dependent synthetase/ligase" evidence="1">
    <location>
        <begin position="81"/>
        <end position="546"/>
    </location>
</feature>
<dbReference type="GeneID" id="37018918"/>
<dbReference type="Proteomes" id="UP000245771">
    <property type="component" value="Unassembled WGS sequence"/>
</dbReference>
<dbReference type="InParanoid" id="A0A316VLR1"/>
<dbReference type="EMBL" id="KZ819602">
    <property type="protein sequence ID" value="PWN37333.1"/>
    <property type="molecule type" value="Genomic_DNA"/>
</dbReference>
<sequence length="718" mass="78866">MMTAILRGGRQKICGIRRISYLLPSCSRNTSLGGRIASAARSLHTYGQEPSQRDEQGRLLSRVSGPTKEPLPEATLAQFWQERVRKHEDRPALIVRHEPSNHHNISNTGKASDDSCIRWTFGEMDEHIRKLVRGMRSLGVRKGDRVAVLMMNSSNMASLQFATAFIGAILVTLNPSYTAKELLRALNHVEAKYLFIVPSLRSSNYLDNLHAILPSLASGSGSEGDRTILQDESCPTLEHIVLVDNLTGRPKGWESESVLGMQKGYTFESALERLNGRGIDYRSLLLSQDSGSGRDRVHSEEEEGISSRDIINLQLTSGTTGAPKAVSLSSRNLVNNGIMLGNVMHLTDKDILTNVPPLFHCFGLTLGNLAAWSRGSCILYPSEGFQPVRTLRAASQEKATAIHGVPAHFIAELDILRRVREAERDGKWDEELTQKYGIDPDEKWEFCLRTGFTSGSTVPIELMHALMDDNLLGAKEQTVVYGMTETSPVSFACDTDAPVRSRCETVGRIVSHAHAKIVDPEDESGKALPVGQVGELCTGGYLIMEGGYWNDGKKTDEVLQKHPDEPEITWMRTGDLAVIHEDGYTEIRGRVKDMIIRGGENLTATSIENCIDTLPGVTSSAAVAVPDEKMGETVGVFISVASHLSGDVASSLTPINVRAHVKSQISPQCAPDWVWFLGREGVEENMPTTASGKVQKVILRKWAKDLAEREVGRAKKKP</sequence>
<dbReference type="InterPro" id="IPR025110">
    <property type="entry name" value="AMP-bd_C"/>
</dbReference>
<dbReference type="PANTHER" id="PTHR43201:SF30">
    <property type="entry name" value="AMP-DEPENDENT SYNTHETASE_LIGASE DOMAIN-CONTAINING PROTEIN"/>
    <property type="match status" value="1"/>
</dbReference>
<gene>
    <name evidence="3" type="ORF">FA14DRAFT_141477</name>
</gene>
<dbReference type="InterPro" id="IPR045851">
    <property type="entry name" value="AMP-bd_C_sf"/>
</dbReference>
<evidence type="ECO:0000259" key="2">
    <source>
        <dbReference type="Pfam" id="PF13193"/>
    </source>
</evidence>
<evidence type="ECO:0000259" key="1">
    <source>
        <dbReference type="Pfam" id="PF00501"/>
    </source>
</evidence>
<dbReference type="Gene3D" id="3.40.50.12780">
    <property type="entry name" value="N-terminal domain of ligase-like"/>
    <property type="match status" value="1"/>
</dbReference>
<dbReference type="OrthoDB" id="10253115at2759"/>
<name>A0A316VLR1_9BASI</name>
<dbReference type="SUPFAM" id="SSF56801">
    <property type="entry name" value="Acetyl-CoA synthetase-like"/>
    <property type="match status" value="1"/>
</dbReference>
<accession>A0A316VLR1</accession>